<accession>X1CBL0</accession>
<reference evidence="1" key="1">
    <citation type="journal article" date="2014" name="Front. Microbiol.">
        <title>High frequency of phylogenetically diverse reductive dehalogenase-homologous genes in deep subseafloor sedimentary metagenomes.</title>
        <authorList>
            <person name="Kawai M."/>
            <person name="Futagami T."/>
            <person name="Toyoda A."/>
            <person name="Takaki Y."/>
            <person name="Nishi S."/>
            <person name="Hori S."/>
            <person name="Arai W."/>
            <person name="Tsubouchi T."/>
            <person name="Morono Y."/>
            <person name="Uchiyama I."/>
            <person name="Ito T."/>
            <person name="Fujiyama A."/>
            <person name="Inagaki F."/>
            <person name="Takami H."/>
        </authorList>
    </citation>
    <scope>NUCLEOTIDE SEQUENCE</scope>
    <source>
        <strain evidence="1">Expedition CK06-06</strain>
    </source>
</reference>
<protein>
    <submittedName>
        <fullName evidence="1">Uncharacterized protein</fullName>
    </submittedName>
</protein>
<evidence type="ECO:0000313" key="1">
    <source>
        <dbReference type="EMBL" id="GAG81686.1"/>
    </source>
</evidence>
<gene>
    <name evidence="1" type="ORF">S01H4_26050</name>
</gene>
<comment type="caution">
    <text evidence="1">The sequence shown here is derived from an EMBL/GenBank/DDBJ whole genome shotgun (WGS) entry which is preliminary data.</text>
</comment>
<organism evidence="1">
    <name type="scientific">marine sediment metagenome</name>
    <dbReference type="NCBI Taxonomy" id="412755"/>
    <lineage>
        <taxon>unclassified sequences</taxon>
        <taxon>metagenomes</taxon>
        <taxon>ecological metagenomes</taxon>
    </lineage>
</organism>
<dbReference type="EMBL" id="BART01012493">
    <property type="protein sequence ID" value="GAG81686.1"/>
    <property type="molecule type" value="Genomic_DNA"/>
</dbReference>
<name>X1CBL0_9ZZZZ</name>
<proteinExistence type="predicted"/>
<sequence length="61" mass="7267">MKLNRLHTKVDDIRGVLNTYSPDNSEDVKYRNLLRDVISEWSASILKRISEEEHKWIKKTP</sequence>
<dbReference type="AlphaFoldDB" id="X1CBL0"/>